<dbReference type="CDD" id="cd04301">
    <property type="entry name" value="NAT_SF"/>
    <property type="match status" value="1"/>
</dbReference>
<gene>
    <name evidence="2" type="ORF">AWM70_22005</name>
</gene>
<keyword evidence="2" id="KW-0808">Transferase</keyword>
<name>A0A1B1N680_9BACL</name>
<dbReference type="InterPro" id="IPR000182">
    <property type="entry name" value="GNAT_dom"/>
</dbReference>
<dbReference type="RefSeq" id="WP_068700038.1">
    <property type="nucleotide sequence ID" value="NZ_CP014167.1"/>
</dbReference>
<protein>
    <submittedName>
        <fullName evidence="2">GCN5 family acetyltransferase</fullName>
    </submittedName>
</protein>
<reference evidence="2 3" key="1">
    <citation type="submission" date="2016-01" db="EMBL/GenBank/DDBJ databases">
        <title>Complete Genome Sequence of Paenibacillus yonginensis DCY84, a novel Plant Growth-Promoting Bacteria with Elicitation of Induced Systemic Resistance.</title>
        <authorList>
            <person name="Kim Y.J."/>
            <person name="Yang D.C."/>
            <person name="Sukweenadhi J."/>
        </authorList>
    </citation>
    <scope>NUCLEOTIDE SEQUENCE [LARGE SCALE GENOMIC DNA]</scope>
    <source>
        <strain evidence="2 3">DCY84</strain>
    </source>
</reference>
<evidence type="ECO:0000259" key="1">
    <source>
        <dbReference type="PROSITE" id="PS51186"/>
    </source>
</evidence>
<dbReference type="KEGG" id="pyg:AWM70_22005"/>
<accession>A0A1B1N680</accession>
<dbReference type="EMBL" id="CP014167">
    <property type="protein sequence ID" value="ANS76924.1"/>
    <property type="molecule type" value="Genomic_DNA"/>
</dbReference>
<dbReference type="GO" id="GO:0016747">
    <property type="term" value="F:acyltransferase activity, transferring groups other than amino-acyl groups"/>
    <property type="evidence" value="ECO:0007669"/>
    <property type="project" value="InterPro"/>
</dbReference>
<keyword evidence="3" id="KW-1185">Reference proteome</keyword>
<sequence>MRVRSFQLSDATHVTELLQVSLSEECYEDTRRAFARQLSFDSGLIMVMEEEEGEAGIIGVLIGTIDQNLGCIYRVAVHPEHRRRGVGKALVQAMEQRFQQRNVSKIVVAGDEHNKAAMPLYEAMGYAGRMLEAFQKLSIAAVHSLS</sequence>
<dbReference type="SUPFAM" id="SSF55729">
    <property type="entry name" value="Acyl-CoA N-acyltransferases (Nat)"/>
    <property type="match status" value="1"/>
</dbReference>
<dbReference type="Pfam" id="PF00583">
    <property type="entry name" value="Acetyltransf_1"/>
    <property type="match status" value="1"/>
</dbReference>
<dbReference type="OrthoDB" id="1821130at2"/>
<evidence type="ECO:0000313" key="2">
    <source>
        <dbReference type="EMBL" id="ANS76924.1"/>
    </source>
</evidence>
<proteinExistence type="predicted"/>
<organism evidence="2 3">
    <name type="scientific">Paenibacillus yonginensis</name>
    <dbReference type="NCBI Taxonomy" id="1462996"/>
    <lineage>
        <taxon>Bacteria</taxon>
        <taxon>Bacillati</taxon>
        <taxon>Bacillota</taxon>
        <taxon>Bacilli</taxon>
        <taxon>Bacillales</taxon>
        <taxon>Paenibacillaceae</taxon>
        <taxon>Paenibacillus</taxon>
    </lineage>
</organism>
<dbReference type="InterPro" id="IPR016181">
    <property type="entry name" value="Acyl_CoA_acyltransferase"/>
</dbReference>
<dbReference type="STRING" id="1462996.AWM70_22005"/>
<evidence type="ECO:0000313" key="3">
    <source>
        <dbReference type="Proteomes" id="UP000092573"/>
    </source>
</evidence>
<dbReference type="AlphaFoldDB" id="A0A1B1N680"/>
<dbReference type="PANTHER" id="PTHR43072:SF60">
    <property type="entry name" value="L-2,4-DIAMINOBUTYRIC ACID ACETYLTRANSFERASE"/>
    <property type="match status" value="1"/>
</dbReference>
<feature type="domain" description="N-acetyltransferase" evidence="1">
    <location>
        <begin position="1"/>
        <end position="146"/>
    </location>
</feature>
<dbReference type="PANTHER" id="PTHR43072">
    <property type="entry name" value="N-ACETYLTRANSFERASE"/>
    <property type="match status" value="1"/>
</dbReference>
<dbReference type="Proteomes" id="UP000092573">
    <property type="component" value="Chromosome"/>
</dbReference>
<dbReference type="Gene3D" id="3.40.630.30">
    <property type="match status" value="1"/>
</dbReference>
<dbReference type="PROSITE" id="PS51186">
    <property type="entry name" value="GNAT"/>
    <property type="match status" value="1"/>
</dbReference>